<sequence length="298" mass="33827">MKQYRPQILQIIKQLQQILTTIDHDQRKKIYSLCPALRLRYCENLGNKIAAAQTEEAFRLRQLKGIQPEEKSTLLENMNQANSLISHLEALLKCVTTSYRRGLNACQEHATLMSCILTLHFGINEGERVECVAIESASDPLCNHQFVVLGRKESSVLEDVSSWGEECLVVDSWGGWVEGIHNLPSGTGLRNFKDFGGYSGLTIKVSYDNTFYLNRLQHYAQSPEHPLHRIELITYTILKEHIASILGEFAETLNLPKLTPPIILSATPFGFYKDIATAYSPREPIDPRSIILEDRPRF</sequence>
<dbReference type="EMBL" id="BMOB01000001">
    <property type="protein sequence ID" value="GGI76520.1"/>
    <property type="molecule type" value="Genomic_DNA"/>
</dbReference>
<keyword evidence="2" id="KW-1185">Reference proteome</keyword>
<organism evidence="1 2">
    <name type="scientific">Legionella impletisoli</name>
    <dbReference type="NCBI Taxonomy" id="343510"/>
    <lineage>
        <taxon>Bacteria</taxon>
        <taxon>Pseudomonadati</taxon>
        <taxon>Pseudomonadota</taxon>
        <taxon>Gammaproteobacteria</taxon>
        <taxon>Legionellales</taxon>
        <taxon>Legionellaceae</taxon>
        <taxon>Legionella</taxon>
    </lineage>
</organism>
<name>A0A917JM79_9GAMM</name>
<dbReference type="RefSeq" id="WP_131775407.1">
    <property type="nucleotide sequence ID" value="NZ_BMOB01000001.1"/>
</dbReference>
<reference evidence="1" key="2">
    <citation type="submission" date="2020-09" db="EMBL/GenBank/DDBJ databases">
        <authorList>
            <person name="Sun Q."/>
            <person name="Ohkuma M."/>
        </authorList>
    </citation>
    <scope>NUCLEOTIDE SEQUENCE</scope>
    <source>
        <strain evidence="1">JCM 13919</strain>
    </source>
</reference>
<dbReference type="Proteomes" id="UP000630149">
    <property type="component" value="Unassembled WGS sequence"/>
</dbReference>
<evidence type="ECO:0000313" key="2">
    <source>
        <dbReference type="Proteomes" id="UP000630149"/>
    </source>
</evidence>
<accession>A0A917JM79</accession>
<dbReference type="AlphaFoldDB" id="A0A917JM79"/>
<reference evidence="1" key="1">
    <citation type="journal article" date="2014" name="Int. J. Syst. Evol. Microbiol.">
        <title>Complete genome sequence of Corynebacterium casei LMG S-19264T (=DSM 44701T), isolated from a smear-ripened cheese.</title>
        <authorList>
            <consortium name="US DOE Joint Genome Institute (JGI-PGF)"/>
            <person name="Walter F."/>
            <person name="Albersmeier A."/>
            <person name="Kalinowski J."/>
            <person name="Ruckert C."/>
        </authorList>
    </citation>
    <scope>NUCLEOTIDE SEQUENCE</scope>
    <source>
        <strain evidence="1">JCM 13919</strain>
    </source>
</reference>
<evidence type="ECO:0000313" key="1">
    <source>
        <dbReference type="EMBL" id="GGI76520.1"/>
    </source>
</evidence>
<proteinExistence type="predicted"/>
<gene>
    <name evidence="1" type="ORF">GCM10007966_01630</name>
</gene>
<protein>
    <submittedName>
        <fullName evidence="1">Uncharacterized protein</fullName>
    </submittedName>
</protein>
<dbReference type="OrthoDB" id="5635994at2"/>
<comment type="caution">
    <text evidence="1">The sequence shown here is derived from an EMBL/GenBank/DDBJ whole genome shotgun (WGS) entry which is preliminary data.</text>
</comment>